<feature type="domain" description="Sulphate adenylyltransferase catalytic" evidence="3">
    <location>
        <begin position="81"/>
        <end position="311"/>
    </location>
</feature>
<name>X6NMC0_RETFI</name>
<dbReference type="InterPro" id="IPR050512">
    <property type="entry name" value="Sulf_AdTrans/APS_kinase"/>
</dbReference>
<dbReference type="OrthoDB" id="506431at2759"/>
<evidence type="ECO:0000259" key="4">
    <source>
        <dbReference type="Pfam" id="PF14306"/>
    </source>
</evidence>
<dbReference type="InterPro" id="IPR024951">
    <property type="entry name" value="Sulfurylase_cat_dom"/>
</dbReference>
<dbReference type="GO" id="GO:0019379">
    <property type="term" value="P:sulfate assimilation, phosphoadenylyl sulfate reduction by phosphoadenylyl-sulfate reductase (thioredoxin)"/>
    <property type="evidence" value="ECO:0007669"/>
    <property type="project" value="TreeGrafter"/>
</dbReference>
<dbReference type="Gene3D" id="3.40.50.620">
    <property type="entry name" value="HUPs"/>
    <property type="match status" value="1"/>
</dbReference>
<dbReference type="InterPro" id="IPR025980">
    <property type="entry name" value="ATP-Sase_PUA-like_dom"/>
</dbReference>
<keyword evidence="6" id="KW-1185">Reference proteome</keyword>
<feature type="non-terminal residue" evidence="5">
    <location>
        <position position="454"/>
    </location>
</feature>
<dbReference type="PANTHER" id="PTHR42700">
    <property type="entry name" value="SULFATE ADENYLYLTRANSFERASE"/>
    <property type="match status" value="1"/>
</dbReference>
<dbReference type="Pfam" id="PF01583">
    <property type="entry name" value="APS_kinase"/>
    <property type="match status" value="1"/>
</dbReference>
<evidence type="ECO:0000313" key="5">
    <source>
        <dbReference type="EMBL" id="ETO27078.1"/>
    </source>
</evidence>
<dbReference type="SUPFAM" id="SSF52540">
    <property type="entry name" value="P-loop containing nucleoside triphosphate hydrolases"/>
    <property type="match status" value="1"/>
</dbReference>
<dbReference type="PANTHER" id="PTHR42700:SF1">
    <property type="entry name" value="SULFATE ADENYLYLTRANSFERASE"/>
    <property type="match status" value="1"/>
</dbReference>
<protein>
    <submittedName>
        <fullName evidence="5">Sulfate adenylyltransferase</fullName>
    </submittedName>
</protein>
<accession>X6NMC0</accession>
<feature type="non-terminal residue" evidence="5">
    <location>
        <position position="1"/>
    </location>
</feature>
<dbReference type="SUPFAM" id="SSF88697">
    <property type="entry name" value="PUA domain-like"/>
    <property type="match status" value="1"/>
</dbReference>
<evidence type="ECO:0000259" key="2">
    <source>
        <dbReference type="Pfam" id="PF01583"/>
    </source>
</evidence>
<sequence length="454" mass="51772">VLEMEKKGVKEILLRDNEYNSIAVLEVNDIYKPDKHLEAHAVFGGDSEHPAVVYLHQYTKSMYIGGKLHGFQLPLHYDHKDLRKTPEEMRSIFANRGWHKVVGFQTRNPMHRAHFELTKKALQIDPEMNLLVHPGALHFSTYYYYYYYYLIGMTKPGDIDHHTRVKCYRSIMAKYPQGRVDLAVCPLAMRMGGPREAIWHCIIRKNYGLTHFILGRDHAGPAYNSKNVGFYGPYDARDAAVKHESELGIKCLAFEQMLYCPQDDTYYSQDQVPEGRSVLQLGGMEVRERLRTGQDIPEWFSFKEAVSILREQHPPRHKQGLTLLLTGLPASGKSTLANALRAKLMEIQNRRVTILNESNVRNIISTDLGFTAEHCNLHICRLGFISSLVANAGGIIIVSAIAPYNESREFCRQICSDVGGYVQVFMSTSLDTCQIRDTKGLYSVFRQGNVCNCF</sequence>
<dbReference type="GO" id="GO:0004781">
    <property type="term" value="F:sulfate adenylyltransferase (ATP) activity"/>
    <property type="evidence" value="ECO:0007669"/>
    <property type="project" value="InterPro"/>
</dbReference>
<dbReference type="Gene3D" id="3.40.50.300">
    <property type="entry name" value="P-loop containing nucleotide triphosphate hydrolases"/>
    <property type="match status" value="1"/>
</dbReference>
<evidence type="ECO:0000256" key="1">
    <source>
        <dbReference type="ARBA" id="ARBA00022679"/>
    </source>
</evidence>
<organism evidence="5 6">
    <name type="scientific">Reticulomyxa filosa</name>
    <dbReference type="NCBI Taxonomy" id="46433"/>
    <lineage>
        <taxon>Eukaryota</taxon>
        <taxon>Sar</taxon>
        <taxon>Rhizaria</taxon>
        <taxon>Retaria</taxon>
        <taxon>Foraminifera</taxon>
        <taxon>Monothalamids</taxon>
        <taxon>Reticulomyxidae</taxon>
        <taxon>Reticulomyxa</taxon>
    </lineage>
</organism>
<keyword evidence="1 5" id="KW-0808">Transferase</keyword>
<dbReference type="InterPro" id="IPR027417">
    <property type="entry name" value="P-loop_NTPase"/>
</dbReference>
<evidence type="ECO:0000259" key="3">
    <source>
        <dbReference type="Pfam" id="PF01747"/>
    </source>
</evidence>
<evidence type="ECO:0000313" key="6">
    <source>
        <dbReference type="Proteomes" id="UP000023152"/>
    </source>
</evidence>
<reference evidence="5 6" key="1">
    <citation type="journal article" date="2013" name="Curr. Biol.">
        <title>The Genome of the Foraminiferan Reticulomyxa filosa.</title>
        <authorList>
            <person name="Glockner G."/>
            <person name="Hulsmann N."/>
            <person name="Schleicher M."/>
            <person name="Noegel A.A."/>
            <person name="Eichinger L."/>
            <person name="Gallinger C."/>
            <person name="Pawlowski J."/>
            <person name="Sierra R."/>
            <person name="Euteneuer U."/>
            <person name="Pillet L."/>
            <person name="Moustafa A."/>
            <person name="Platzer M."/>
            <person name="Groth M."/>
            <person name="Szafranski K."/>
            <person name="Schliwa M."/>
        </authorList>
    </citation>
    <scope>NUCLEOTIDE SEQUENCE [LARGE SCALE GENOMIC DNA]</scope>
</reference>
<keyword evidence="5" id="KW-0548">Nucleotidyltransferase</keyword>
<feature type="domain" description="ATP-sulfurylase PUA-like" evidence="4">
    <location>
        <begin position="7"/>
        <end position="71"/>
    </location>
</feature>
<dbReference type="GO" id="GO:0010134">
    <property type="term" value="P:sulfate assimilation via adenylyl sulfate reduction"/>
    <property type="evidence" value="ECO:0007669"/>
    <property type="project" value="TreeGrafter"/>
</dbReference>
<dbReference type="EMBL" id="ASPP01007471">
    <property type="protein sequence ID" value="ETO27078.1"/>
    <property type="molecule type" value="Genomic_DNA"/>
</dbReference>
<proteinExistence type="predicted"/>
<dbReference type="InterPro" id="IPR015947">
    <property type="entry name" value="PUA-like_sf"/>
</dbReference>
<dbReference type="Proteomes" id="UP000023152">
    <property type="component" value="Unassembled WGS sequence"/>
</dbReference>
<dbReference type="InterPro" id="IPR059117">
    <property type="entry name" value="APS_kinase_dom"/>
</dbReference>
<dbReference type="AlphaFoldDB" id="X6NMC0"/>
<dbReference type="SUPFAM" id="SSF52374">
    <property type="entry name" value="Nucleotidylyl transferase"/>
    <property type="match status" value="1"/>
</dbReference>
<dbReference type="InterPro" id="IPR014729">
    <property type="entry name" value="Rossmann-like_a/b/a_fold"/>
</dbReference>
<dbReference type="Pfam" id="PF14306">
    <property type="entry name" value="PUA_2"/>
    <property type="match status" value="1"/>
</dbReference>
<dbReference type="GO" id="GO:0005737">
    <property type="term" value="C:cytoplasm"/>
    <property type="evidence" value="ECO:0007669"/>
    <property type="project" value="TreeGrafter"/>
</dbReference>
<dbReference type="OMA" id="KGFMRQS"/>
<comment type="caution">
    <text evidence="5">The sequence shown here is derived from an EMBL/GenBank/DDBJ whole genome shotgun (WGS) entry which is preliminary data.</text>
</comment>
<dbReference type="Pfam" id="PF01747">
    <property type="entry name" value="ATP-sulfurylase"/>
    <property type="match status" value="1"/>
</dbReference>
<feature type="domain" description="APS kinase" evidence="2">
    <location>
        <begin position="319"/>
        <end position="451"/>
    </location>
</feature>
<dbReference type="Gene3D" id="3.10.400.10">
    <property type="entry name" value="Sulfate adenylyltransferase"/>
    <property type="match status" value="1"/>
</dbReference>
<gene>
    <name evidence="5" type="ORF">RFI_10054</name>
</gene>